<gene>
    <name evidence="2" type="ORF">HT99x_015370</name>
    <name evidence="1" type="ORF">HT99x_02651</name>
</gene>
<dbReference type="OrthoDB" id="5659783at2"/>
<evidence type="ECO:0000313" key="3">
    <source>
        <dbReference type="Proteomes" id="UP000051497"/>
    </source>
</evidence>
<dbReference type="Proteomes" id="UP000051497">
    <property type="component" value="Unassembled WGS sequence"/>
</dbReference>
<evidence type="ECO:0008006" key="4">
    <source>
        <dbReference type="Google" id="ProtNLM"/>
    </source>
</evidence>
<dbReference type="STRING" id="295108.HT99x_02651"/>
<proteinExistence type="predicted"/>
<dbReference type="EMBL" id="LKAJ02000002">
    <property type="protein sequence ID" value="MCS5712818.1"/>
    <property type="molecule type" value="Genomic_DNA"/>
</dbReference>
<name>A0A0Q9YVX4_9GAMM</name>
<accession>A0A0Q9YVX4</accession>
<comment type="caution">
    <text evidence="1">The sequence shown here is derived from an EMBL/GenBank/DDBJ whole genome shotgun (WGS) entry which is preliminary data.</text>
</comment>
<sequence length="231" mass="26074">MQIVKSTKIRAVNPDLLEKAKRTQSARKFAGLTREAMETRHSIPPSTLRGWERPGTLKNQGLTLNGAQRLVKALQVEGVACSVEWLMDGKGIGPHFLETTLEQNNSKNIRKISLWNQNIVIQNEIKFFQENNPDSVVLMVTDDGLDPVYSLGDFVGGIKKYQKEMLKVIGHHCIIETASKEILIRKVCKGKKAKSYSLFCTNPQTSAYEPTLFDIKLNWAAPIIWLRKPDI</sequence>
<dbReference type="AlphaFoldDB" id="A0A0Q9YVX4"/>
<keyword evidence="3" id="KW-1185">Reference proteome</keyword>
<reference evidence="2" key="2">
    <citation type="journal article" date="2016" name="Genome Announc.">
        <title>Draft Genome Sequences of Two Novel Amoeba-Resistant Intranuclear Bacteria, 'Candidatus Berkiella cookevillensis' and 'Candidatus Berkiella aquae'.</title>
        <authorList>
            <person name="Mehari Y.T."/>
            <person name="Arivett B.A."/>
            <person name="Farone A.L."/>
            <person name="Gunderson J.H."/>
            <person name="Farone M.B."/>
        </authorList>
    </citation>
    <scope>NUCLEOTIDE SEQUENCE</scope>
    <source>
        <strain evidence="2">HT99</strain>
    </source>
</reference>
<protein>
    <recommendedName>
        <fullName evidence="4">HTH cro/C1-type domain-containing protein</fullName>
    </recommendedName>
</protein>
<dbReference type="RefSeq" id="WP_075067251.1">
    <property type="nucleotide sequence ID" value="NZ_LKAJ02000002.1"/>
</dbReference>
<evidence type="ECO:0000313" key="2">
    <source>
        <dbReference type="EMBL" id="MCS5712818.1"/>
    </source>
</evidence>
<dbReference type="EMBL" id="LKAJ01000014">
    <property type="protein sequence ID" value="KRG20259.1"/>
    <property type="molecule type" value="Genomic_DNA"/>
</dbReference>
<evidence type="ECO:0000313" key="1">
    <source>
        <dbReference type="EMBL" id="KRG20259.1"/>
    </source>
</evidence>
<reference evidence="2" key="3">
    <citation type="submission" date="2021-06" db="EMBL/GenBank/DDBJ databases">
        <title>Genomic Description and Analysis of Intracellular Bacteria, Candidatus Berkiella cookevillensis and Candidatus Berkiella aquae.</title>
        <authorList>
            <person name="Kidane D.T."/>
            <person name="Mehari Y.T."/>
            <person name="Rice F.C."/>
            <person name="Arivett B.A."/>
            <person name="Farone A.L."/>
            <person name="Berk S.G."/>
            <person name="Farone M.B."/>
        </authorList>
    </citation>
    <scope>NUCLEOTIDE SEQUENCE</scope>
    <source>
        <strain evidence="2">HT99</strain>
    </source>
</reference>
<reference evidence="1" key="1">
    <citation type="submission" date="2015-09" db="EMBL/GenBank/DDBJ databases">
        <title>Draft Genome Sequences of Two Novel Amoeba-resistant Intranuclear Bacteria, Candidatus Berkiella cookevillensis and Candidatus Berkiella aquae.</title>
        <authorList>
            <person name="Mehari Y.T."/>
            <person name="Arivett B.A."/>
            <person name="Farone A.L."/>
            <person name="Gunderson J.H."/>
            <person name="Farone M.B."/>
        </authorList>
    </citation>
    <scope>NUCLEOTIDE SEQUENCE [LARGE SCALE GENOMIC DNA]</scope>
    <source>
        <strain evidence="1">HT99</strain>
    </source>
</reference>
<organism evidence="1">
    <name type="scientific">Candidatus Berkiella aquae</name>
    <dbReference type="NCBI Taxonomy" id="295108"/>
    <lineage>
        <taxon>Bacteria</taxon>
        <taxon>Pseudomonadati</taxon>
        <taxon>Pseudomonadota</taxon>
        <taxon>Gammaproteobacteria</taxon>
        <taxon>Candidatus Berkiellales</taxon>
        <taxon>Candidatus Berkiellaceae</taxon>
        <taxon>Candidatus Berkiella</taxon>
    </lineage>
</organism>